<reference evidence="1 2" key="1">
    <citation type="submission" date="2024-09" db="EMBL/GenBank/DDBJ databases">
        <authorList>
            <person name="Sun Q."/>
            <person name="Mori K."/>
        </authorList>
    </citation>
    <scope>NUCLEOTIDE SEQUENCE [LARGE SCALE GENOMIC DNA]</scope>
    <source>
        <strain evidence="1 2">CCM 7706</strain>
    </source>
</reference>
<evidence type="ECO:0000313" key="1">
    <source>
        <dbReference type="EMBL" id="MFC0205147.1"/>
    </source>
</evidence>
<gene>
    <name evidence="1" type="ORF">ACFFJC_12815</name>
</gene>
<comment type="caution">
    <text evidence="1">The sequence shown here is derived from an EMBL/GenBank/DDBJ whole genome shotgun (WGS) entry which is preliminary data.</text>
</comment>
<dbReference type="RefSeq" id="WP_379487879.1">
    <property type="nucleotide sequence ID" value="NZ_JBHLWK010000015.1"/>
</dbReference>
<name>A0ABV6CX15_9SPHN</name>
<evidence type="ECO:0000313" key="2">
    <source>
        <dbReference type="Proteomes" id="UP001589798"/>
    </source>
</evidence>
<dbReference type="Proteomes" id="UP001589798">
    <property type="component" value="Unassembled WGS sequence"/>
</dbReference>
<organism evidence="1 2">
    <name type="scientific">Novosphingobium soli</name>
    <dbReference type="NCBI Taxonomy" id="574956"/>
    <lineage>
        <taxon>Bacteria</taxon>
        <taxon>Pseudomonadati</taxon>
        <taxon>Pseudomonadota</taxon>
        <taxon>Alphaproteobacteria</taxon>
        <taxon>Sphingomonadales</taxon>
        <taxon>Sphingomonadaceae</taxon>
        <taxon>Novosphingobium</taxon>
    </lineage>
</organism>
<sequence length="193" mass="21217">MAASIYVILSDGLGRSRAKSILSQLGLKGMAFKSSARKPFLSHAAEEIVMGDPPLIMCAFGTTLEPTYIPLSKMPYDMIFENKTFSEWWEQVIFKNSHGLSLTRKNLIMSMRNQDNGAHFDEAISVPAYLELAESAHGTMFFGRGGNGSDPETMDLRPPPSNAHLATVRQIAFEVEASLFAYFNDVPPVAPSP</sequence>
<dbReference type="EMBL" id="JBHLWK010000015">
    <property type="protein sequence ID" value="MFC0205147.1"/>
    <property type="molecule type" value="Genomic_DNA"/>
</dbReference>
<protein>
    <submittedName>
        <fullName evidence="1">Uncharacterized protein</fullName>
    </submittedName>
</protein>
<keyword evidence="2" id="KW-1185">Reference proteome</keyword>
<accession>A0ABV6CX15</accession>
<proteinExistence type="predicted"/>